<dbReference type="OrthoDB" id="3261081at2759"/>
<name>A0A5C3KMA1_COPMA</name>
<protein>
    <submittedName>
        <fullName evidence="2">Uncharacterized protein</fullName>
    </submittedName>
</protein>
<sequence length="274" mass="29659">MSIFRQRTRSGGVKTDKPTIAHPASSTAEEASDRDTSTPAKTKLRFADVASMFIRLRRFSLRAGVRAPSKDGVEEPATEEADTEEPKTPTKPSVAKESSYASLGNGHSSSPTVISSPPTSPIRSKARKLSGGPYARSPKPLKAKPHHLVFSSGDEPSTHAGISEAIEQGFDPLPVEYWDTFECAGGVNLVTLLRATRSSLMEHVSQNLHIPANALVQEQWQATICGPKHGIYRVQIRYTGAATRSSKPDPRRPVALDQAKGIPGLMTILKRNEV</sequence>
<evidence type="ECO:0000313" key="2">
    <source>
        <dbReference type="EMBL" id="TFK21155.1"/>
    </source>
</evidence>
<reference evidence="2 3" key="1">
    <citation type="journal article" date="2019" name="Nat. Ecol. Evol.">
        <title>Megaphylogeny resolves global patterns of mushroom evolution.</title>
        <authorList>
            <person name="Varga T."/>
            <person name="Krizsan K."/>
            <person name="Foldi C."/>
            <person name="Dima B."/>
            <person name="Sanchez-Garcia M."/>
            <person name="Sanchez-Ramirez S."/>
            <person name="Szollosi G.J."/>
            <person name="Szarkandi J.G."/>
            <person name="Papp V."/>
            <person name="Albert L."/>
            <person name="Andreopoulos W."/>
            <person name="Angelini C."/>
            <person name="Antonin V."/>
            <person name="Barry K.W."/>
            <person name="Bougher N.L."/>
            <person name="Buchanan P."/>
            <person name="Buyck B."/>
            <person name="Bense V."/>
            <person name="Catcheside P."/>
            <person name="Chovatia M."/>
            <person name="Cooper J."/>
            <person name="Damon W."/>
            <person name="Desjardin D."/>
            <person name="Finy P."/>
            <person name="Geml J."/>
            <person name="Haridas S."/>
            <person name="Hughes K."/>
            <person name="Justo A."/>
            <person name="Karasinski D."/>
            <person name="Kautmanova I."/>
            <person name="Kiss B."/>
            <person name="Kocsube S."/>
            <person name="Kotiranta H."/>
            <person name="LaButti K.M."/>
            <person name="Lechner B.E."/>
            <person name="Liimatainen K."/>
            <person name="Lipzen A."/>
            <person name="Lukacs Z."/>
            <person name="Mihaltcheva S."/>
            <person name="Morgado L.N."/>
            <person name="Niskanen T."/>
            <person name="Noordeloos M.E."/>
            <person name="Ohm R.A."/>
            <person name="Ortiz-Santana B."/>
            <person name="Ovrebo C."/>
            <person name="Racz N."/>
            <person name="Riley R."/>
            <person name="Savchenko A."/>
            <person name="Shiryaev A."/>
            <person name="Soop K."/>
            <person name="Spirin V."/>
            <person name="Szebenyi C."/>
            <person name="Tomsovsky M."/>
            <person name="Tulloss R.E."/>
            <person name="Uehling J."/>
            <person name="Grigoriev I.V."/>
            <person name="Vagvolgyi C."/>
            <person name="Papp T."/>
            <person name="Martin F.M."/>
            <person name="Miettinen O."/>
            <person name="Hibbett D.S."/>
            <person name="Nagy L.G."/>
        </authorList>
    </citation>
    <scope>NUCLEOTIDE SEQUENCE [LARGE SCALE GENOMIC DNA]</scope>
    <source>
        <strain evidence="2 3">CBS 121175</strain>
    </source>
</reference>
<dbReference type="AlphaFoldDB" id="A0A5C3KMA1"/>
<evidence type="ECO:0000256" key="1">
    <source>
        <dbReference type="SAM" id="MobiDB-lite"/>
    </source>
</evidence>
<organism evidence="2 3">
    <name type="scientific">Coprinopsis marcescibilis</name>
    <name type="common">Agaric fungus</name>
    <name type="synonym">Psathyrella marcescibilis</name>
    <dbReference type="NCBI Taxonomy" id="230819"/>
    <lineage>
        <taxon>Eukaryota</taxon>
        <taxon>Fungi</taxon>
        <taxon>Dikarya</taxon>
        <taxon>Basidiomycota</taxon>
        <taxon>Agaricomycotina</taxon>
        <taxon>Agaricomycetes</taxon>
        <taxon>Agaricomycetidae</taxon>
        <taxon>Agaricales</taxon>
        <taxon>Agaricineae</taxon>
        <taxon>Psathyrellaceae</taxon>
        <taxon>Coprinopsis</taxon>
    </lineage>
</organism>
<gene>
    <name evidence="2" type="ORF">FA15DRAFT_95705</name>
</gene>
<dbReference type="STRING" id="230819.A0A5C3KMA1"/>
<feature type="compositionally biased region" description="Acidic residues" evidence="1">
    <location>
        <begin position="74"/>
        <end position="83"/>
    </location>
</feature>
<keyword evidence="3" id="KW-1185">Reference proteome</keyword>
<accession>A0A5C3KMA1</accession>
<feature type="compositionally biased region" description="Low complexity" evidence="1">
    <location>
        <begin position="108"/>
        <end position="123"/>
    </location>
</feature>
<feature type="region of interest" description="Disordered" evidence="1">
    <location>
        <begin position="66"/>
        <end position="145"/>
    </location>
</feature>
<dbReference type="Proteomes" id="UP000307440">
    <property type="component" value="Unassembled WGS sequence"/>
</dbReference>
<proteinExistence type="predicted"/>
<dbReference type="EMBL" id="ML210277">
    <property type="protein sequence ID" value="TFK21155.1"/>
    <property type="molecule type" value="Genomic_DNA"/>
</dbReference>
<evidence type="ECO:0000313" key="3">
    <source>
        <dbReference type="Proteomes" id="UP000307440"/>
    </source>
</evidence>
<feature type="region of interest" description="Disordered" evidence="1">
    <location>
        <begin position="1"/>
        <end position="41"/>
    </location>
</feature>